<dbReference type="AlphaFoldDB" id="A0A6M5YBY6"/>
<organism evidence="1 2">
    <name type="scientific">Spirosoma taeanense</name>
    <dbReference type="NCBI Taxonomy" id="2735870"/>
    <lineage>
        <taxon>Bacteria</taxon>
        <taxon>Pseudomonadati</taxon>
        <taxon>Bacteroidota</taxon>
        <taxon>Cytophagia</taxon>
        <taxon>Cytophagales</taxon>
        <taxon>Cytophagaceae</taxon>
        <taxon>Spirosoma</taxon>
    </lineage>
</organism>
<proteinExistence type="predicted"/>
<name>A0A6M5YBY6_9BACT</name>
<gene>
    <name evidence="1" type="ORF">HNV11_16055</name>
</gene>
<sequence length="313" mass="34535">MKANKITYLLITMVALMSSTCDKGDPLQAPDRSALKIALVDSLAIEYDDDERRLPESIRELCAVVTSESKDCNRVFILDPILARIDQKKEFVLKTTIEKGGSKDVSNPKVIGRLIQKNFDEIEVPKAFSVKAATGVDAGNLISEYISTKAINDSIIVFSEGGLDNYVLNKKTHKVYTSIDEVRKKIISVLCENDKANFTLLVNPPTIKPGPKEVVNVIPKPASPPVNRPRPVANPPIRRPQAKINGDLTIIEGSEGCDICTRYYTATDNVGRRHEVREKNSTSCCPCDKTVEIKGRTYRMDCGAGSNRLALVQ</sequence>
<dbReference type="EMBL" id="CP053435">
    <property type="protein sequence ID" value="QJW90783.1"/>
    <property type="molecule type" value="Genomic_DNA"/>
</dbReference>
<evidence type="ECO:0000313" key="2">
    <source>
        <dbReference type="Proteomes" id="UP000502756"/>
    </source>
</evidence>
<evidence type="ECO:0000313" key="1">
    <source>
        <dbReference type="EMBL" id="QJW90783.1"/>
    </source>
</evidence>
<keyword evidence="2" id="KW-1185">Reference proteome</keyword>
<dbReference type="RefSeq" id="WP_171740627.1">
    <property type="nucleotide sequence ID" value="NZ_CP053435.1"/>
</dbReference>
<accession>A0A6M5YBY6</accession>
<protein>
    <submittedName>
        <fullName evidence="1">Uncharacterized protein</fullName>
    </submittedName>
</protein>
<dbReference type="KEGG" id="stae:HNV11_16055"/>
<reference evidence="1 2" key="1">
    <citation type="submission" date="2020-05" db="EMBL/GenBank/DDBJ databases">
        <title>Genome sequencing of Spirosoma sp. TS118.</title>
        <authorList>
            <person name="Lee J.-H."/>
            <person name="Jeong S."/>
            <person name="Zhao L."/>
            <person name="Jung J.-H."/>
            <person name="Kim M.-K."/>
            <person name="Lim S."/>
        </authorList>
    </citation>
    <scope>NUCLEOTIDE SEQUENCE [LARGE SCALE GENOMIC DNA]</scope>
    <source>
        <strain evidence="1 2">TS118</strain>
    </source>
</reference>
<dbReference type="Proteomes" id="UP000502756">
    <property type="component" value="Chromosome"/>
</dbReference>